<evidence type="ECO:0000313" key="3">
    <source>
        <dbReference type="EMBL" id="MFC1456524.1"/>
    </source>
</evidence>
<keyword evidence="3" id="KW-0489">Methyltransferase</keyword>
<dbReference type="EC" id="2.1.1.64" evidence="3"/>
<dbReference type="GO" id="GO:0032259">
    <property type="term" value="P:methylation"/>
    <property type="evidence" value="ECO:0007669"/>
    <property type="project" value="UniProtKB-KW"/>
</dbReference>
<dbReference type="GO" id="GO:0102208">
    <property type="term" value="F:2-polyprenyl-6-hydroxyphenol methylase activity"/>
    <property type="evidence" value="ECO:0007669"/>
    <property type="project" value="UniProtKB-EC"/>
</dbReference>
<dbReference type="PANTHER" id="PTHR43861">
    <property type="entry name" value="TRANS-ACONITATE 2-METHYLTRANSFERASE-RELATED"/>
    <property type="match status" value="1"/>
</dbReference>
<dbReference type="Pfam" id="PF13649">
    <property type="entry name" value="Methyltransf_25"/>
    <property type="match status" value="1"/>
</dbReference>
<keyword evidence="1 3" id="KW-0808">Transferase</keyword>
<dbReference type="GO" id="GO:0061542">
    <property type="term" value="F:3-demethylubiquinol 3-O-methyltransferase activity"/>
    <property type="evidence" value="ECO:0007669"/>
    <property type="project" value="UniProtKB-EC"/>
</dbReference>
<protein>
    <submittedName>
        <fullName evidence="3">Class I SAM-dependent methyltransferase</fullName>
        <ecNumber evidence="3">2.1.1.222</ecNumber>
        <ecNumber evidence="3">2.1.1.64</ecNumber>
    </submittedName>
</protein>
<reference evidence="3 4" key="1">
    <citation type="submission" date="2024-09" db="EMBL/GenBank/DDBJ databases">
        <title>Nodulacao em especies de Leguminosae Basais da Amazonia e Caracterizacao dos Rizobios e Bacterias Associadas aos Nodulos.</title>
        <authorList>
            <person name="Jambeiro I.C.A."/>
            <person name="Lopes I.S."/>
            <person name="Aguiar E.R.G.R."/>
            <person name="Santos A.F.J."/>
            <person name="Dos Santos J.M.F."/>
            <person name="Gross E."/>
        </authorList>
    </citation>
    <scope>NUCLEOTIDE SEQUENCE [LARGE SCALE GENOMIC DNA]</scope>
    <source>
        <strain evidence="3 4">BRUESC1165</strain>
    </source>
</reference>
<dbReference type="Gene3D" id="3.40.50.150">
    <property type="entry name" value="Vaccinia Virus protein VP39"/>
    <property type="match status" value="1"/>
</dbReference>
<gene>
    <name evidence="3" type="ORF">ACETIH_07280</name>
</gene>
<dbReference type="CDD" id="cd02440">
    <property type="entry name" value="AdoMet_MTases"/>
    <property type="match status" value="1"/>
</dbReference>
<dbReference type="InterPro" id="IPR029063">
    <property type="entry name" value="SAM-dependent_MTases_sf"/>
</dbReference>
<evidence type="ECO:0000256" key="1">
    <source>
        <dbReference type="ARBA" id="ARBA00022679"/>
    </source>
</evidence>
<dbReference type="EMBL" id="JBHOMY010000016">
    <property type="protein sequence ID" value="MFC1456524.1"/>
    <property type="molecule type" value="Genomic_DNA"/>
</dbReference>
<feature type="domain" description="Methyltransferase" evidence="2">
    <location>
        <begin position="43"/>
        <end position="135"/>
    </location>
</feature>
<dbReference type="RefSeq" id="WP_161726721.1">
    <property type="nucleotide sequence ID" value="NZ_JBHOMY010000016.1"/>
</dbReference>
<proteinExistence type="predicted"/>
<evidence type="ECO:0000259" key="2">
    <source>
        <dbReference type="Pfam" id="PF13649"/>
    </source>
</evidence>
<accession>A0ABV6Y5I7</accession>
<dbReference type="PANTHER" id="PTHR43861:SF3">
    <property type="entry name" value="PUTATIVE (AFU_ORTHOLOGUE AFUA_2G14390)-RELATED"/>
    <property type="match status" value="1"/>
</dbReference>
<keyword evidence="4" id="KW-1185">Reference proteome</keyword>
<evidence type="ECO:0000313" key="4">
    <source>
        <dbReference type="Proteomes" id="UP001593940"/>
    </source>
</evidence>
<dbReference type="Proteomes" id="UP001593940">
    <property type="component" value="Unassembled WGS sequence"/>
</dbReference>
<dbReference type="EC" id="2.1.1.222" evidence="3"/>
<dbReference type="SUPFAM" id="SSF53335">
    <property type="entry name" value="S-adenosyl-L-methionine-dependent methyltransferases"/>
    <property type="match status" value="1"/>
</dbReference>
<name>A0ABV6Y5I7_9HYPH</name>
<sequence length="206" mass="22619">MSDQSDQDRWNARYAGDSYLFGTSPNTFLANQRHLLGPGSRALAVADGEGRNSVWLAEQGLHVTAVDFSAIALEKAHRLAASRGVEVTFVQADLATWGWTENSFDVVAAIFIQFADPKLRESIFRGIRRTLVPGGLLLLQGYRPEQLQYGTGGPPHAENMYTEAMLREAFSGFEILHLREHDSIIEEGAGHRGVSALVDLVARKPA</sequence>
<comment type="caution">
    <text evidence="3">The sequence shown here is derived from an EMBL/GenBank/DDBJ whole genome shotgun (WGS) entry which is preliminary data.</text>
</comment>
<dbReference type="InterPro" id="IPR041698">
    <property type="entry name" value="Methyltransf_25"/>
</dbReference>
<organism evidence="3 4">
    <name type="scientific">Microvirga arabica</name>
    <dbReference type="NCBI Taxonomy" id="1128671"/>
    <lineage>
        <taxon>Bacteria</taxon>
        <taxon>Pseudomonadati</taxon>
        <taxon>Pseudomonadota</taxon>
        <taxon>Alphaproteobacteria</taxon>
        <taxon>Hyphomicrobiales</taxon>
        <taxon>Methylobacteriaceae</taxon>
        <taxon>Microvirga</taxon>
    </lineage>
</organism>